<dbReference type="InterPro" id="IPR036880">
    <property type="entry name" value="Kunitz_BPTI_sf"/>
</dbReference>
<reference evidence="6" key="1">
    <citation type="submission" date="2025-08" db="UniProtKB">
        <authorList>
            <consortium name="Ensembl"/>
        </authorList>
    </citation>
    <scope>IDENTIFICATION</scope>
</reference>
<dbReference type="AlphaFoldDB" id="A0A3Q2D2X9"/>
<keyword evidence="3" id="KW-0472">Membrane</keyword>
<evidence type="ECO:0000313" key="6">
    <source>
        <dbReference type="Ensembl" id="ENSCVAP00000012652.1"/>
    </source>
</evidence>
<dbReference type="PANTHER" id="PTHR10083:SF373">
    <property type="entry name" value="SERINE PEPTIDASE INHIBITOR, KUNITZ TYPE, 2"/>
    <property type="match status" value="1"/>
</dbReference>
<dbReference type="PANTHER" id="PTHR10083">
    <property type="entry name" value="KUNITZ-TYPE PROTEASE INHIBITOR-RELATED"/>
    <property type="match status" value="1"/>
</dbReference>
<feature type="domain" description="BPTI/Kunitz inhibitor" evidence="5">
    <location>
        <begin position="41"/>
        <end position="91"/>
    </location>
</feature>
<evidence type="ECO:0000313" key="7">
    <source>
        <dbReference type="Proteomes" id="UP000265020"/>
    </source>
</evidence>
<keyword evidence="3" id="KW-0812">Transmembrane</keyword>
<feature type="chain" id="PRO_5018738005" evidence="4">
    <location>
        <begin position="36"/>
        <end position="231"/>
    </location>
</feature>
<keyword evidence="3" id="KW-1133">Transmembrane helix</keyword>
<dbReference type="InterPro" id="IPR002223">
    <property type="entry name" value="Kunitz_BPTI"/>
</dbReference>
<evidence type="ECO:0000256" key="2">
    <source>
        <dbReference type="SAM" id="MobiDB-lite"/>
    </source>
</evidence>
<dbReference type="InterPro" id="IPR050098">
    <property type="entry name" value="TFPI/VKTCI-like"/>
</dbReference>
<sequence length="231" mass="26017">MVLCQSSEESTRTNSNMKALLLLGTFLSALHLSNSQKQDFCTLPMDPGEGSTFNFAVYYNPDKDQCSPFFYQGQGGNANRFQSERDCMRNCSYNSEENYPMDEREACRFKYKKGGCSGFYLRYYYDAAFDKCKRFIWTGCFGNGNRFFDQTSCNATCVGIHDDRDEEEEHESDTPVAIICGVLLAVIVLSILITVTVLTVKSKKKKQKKGGGKNKDPKSEAPLQEAALEMT</sequence>
<dbReference type="PROSITE" id="PS00280">
    <property type="entry name" value="BPTI_KUNITZ_1"/>
    <property type="match status" value="1"/>
</dbReference>
<evidence type="ECO:0000259" key="5">
    <source>
        <dbReference type="PROSITE" id="PS50279"/>
    </source>
</evidence>
<dbReference type="Ensembl" id="ENSCVAT00000020081.1">
    <property type="protein sequence ID" value="ENSCVAP00000012652.1"/>
    <property type="gene ID" value="ENSCVAG00000000937.1"/>
</dbReference>
<keyword evidence="1" id="KW-1015">Disulfide bond</keyword>
<organism evidence="6 7">
    <name type="scientific">Cyprinodon variegatus</name>
    <name type="common">Sheepshead minnow</name>
    <dbReference type="NCBI Taxonomy" id="28743"/>
    <lineage>
        <taxon>Eukaryota</taxon>
        <taxon>Metazoa</taxon>
        <taxon>Chordata</taxon>
        <taxon>Craniata</taxon>
        <taxon>Vertebrata</taxon>
        <taxon>Euteleostomi</taxon>
        <taxon>Actinopterygii</taxon>
        <taxon>Neopterygii</taxon>
        <taxon>Teleostei</taxon>
        <taxon>Neoteleostei</taxon>
        <taxon>Acanthomorphata</taxon>
        <taxon>Ovalentaria</taxon>
        <taxon>Atherinomorphae</taxon>
        <taxon>Cyprinodontiformes</taxon>
        <taxon>Cyprinodontidae</taxon>
        <taxon>Cyprinodon</taxon>
    </lineage>
</organism>
<dbReference type="SMART" id="SM00131">
    <property type="entry name" value="KU"/>
    <property type="match status" value="2"/>
</dbReference>
<dbReference type="Proteomes" id="UP000265020">
    <property type="component" value="Unassembled WGS sequence"/>
</dbReference>
<feature type="region of interest" description="Disordered" evidence="2">
    <location>
        <begin position="203"/>
        <end position="231"/>
    </location>
</feature>
<keyword evidence="7" id="KW-1185">Reference proteome</keyword>
<proteinExistence type="predicted"/>
<dbReference type="Gene3D" id="4.10.410.10">
    <property type="entry name" value="Pancreatic trypsin inhibitor Kunitz domain"/>
    <property type="match status" value="2"/>
</dbReference>
<dbReference type="PROSITE" id="PS50279">
    <property type="entry name" value="BPTI_KUNITZ_2"/>
    <property type="match status" value="2"/>
</dbReference>
<evidence type="ECO:0000256" key="3">
    <source>
        <dbReference type="SAM" id="Phobius"/>
    </source>
</evidence>
<feature type="transmembrane region" description="Helical" evidence="3">
    <location>
        <begin position="176"/>
        <end position="200"/>
    </location>
</feature>
<feature type="domain" description="BPTI/Kunitz inhibitor" evidence="5">
    <location>
        <begin position="107"/>
        <end position="157"/>
    </location>
</feature>
<dbReference type="GO" id="GO:0005615">
    <property type="term" value="C:extracellular space"/>
    <property type="evidence" value="ECO:0007669"/>
    <property type="project" value="TreeGrafter"/>
</dbReference>
<dbReference type="SUPFAM" id="SSF57362">
    <property type="entry name" value="BPTI-like"/>
    <property type="match status" value="2"/>
</dbReference>
<dbReference type="GO" id="GO:0004867">
    <property type="term" value="F:serine-type endopeptidase inhibitor activity"/>
    <property type="evidence" value="ECO:0007669"/>
    <property type="project" value="InterPro"/>
</dbReference>
<keyword evidence="4" id="KW-0732">Signal</keyword>
<dbReference type="GeneTree" id="ENSGT00940000168688"/>
<dbReference type="InterPro" id="IPR020901">
    <property type="entry name" value="Prtase_inh_Kunz-CS"/>
</dbReference>
<feature type="signal peptide" evidence="4">
    <location>
        <begin position="1"/>
        <end position="35"/>
    </location>
</feature>
<feature type="compositionally biased region" description="Basic residues" evidence="2">
    <location>
        <begin position="203"/>
        <end position="212"/>
    </location>
</feature>
<dbReference type="CDD" id="cd22593">
    <property type="entry name" value="Kunitz_conkunitzin"/>
    <property type="match status" value="1"/>
</dbReference>
<accession>A0A3Q2D2X9</accession>
<dbReference type="STRING" id="28743.ENSCVAP00000012652"/>
<name>A0A3Q2D2X9_CYPVA</name>
<dbReference type="PRINTS" id="PR00759">
    <property type="entry name" value="BASICPTASE"/>
</dbReference>
<reference evidence="6" key="2">
    <citation type="submission" date="2025-09" db="UniProtKB">
        <authorList>
            <consortium name="Ensembl"/>
        </authorList>
    </citation>
    <scope>IDENTIFICATION</scope>
</reference>
<dbReference type="Pfam" id="PF00014">
    <property type="entry name" value="Kunitz_BPTI"/>
    <property type="match status" value="2"/>
</dbReference>
<protein>
    <submittedName>
        <fullName evidence="6">Boophilin-H2-like</fullName>
    </submittedName>
</protein>
<evidence type="ECO:0000256" key="4">
    <source>
        <dbReference type="SAM" id="SignalP"/>
    </source>
</evidence>
<evidence type="ECO:0000256" key="1">
    <source>
        <dbReference type="ARBA" id="ARBA00023157"/>
    </source>
</evidence>
<dbReference type="OMA" id="KQCMRNC"/>